<dbReference type="EMBL" id="JBHSRS010000072">
    <property type="protein sequence ID" value="MFC6282212.1"/>
    <property type="molecule type" value="Genomic_DNA"/>
</dbReference>
<gene>
    <name evidence="1" type="ORF">ACFQND_13345</name>
</gene>
<accession>A0ABW1TZP8</accession>
<reference evidence="2" key="1">
    <citation type="journal article" date="2019" name="Int. J. Syst. Evol. Microbiol.">
        <title>The Global Catalogue of Microorganisms (GCM) 10K type strain sequencing project: providing services to taxonomists for standard genome sequencing and annotation.</title>
        <authorList>
            <consortium name="The Broad Institute Genomics Platform"/>
            <consortium name="The Broad Institute Genome Sequencing Center for Infectious Disease"/>
            <person name="Wu L."/>
            <person name="Ma J."/>
        </authorList>
    </citation>
    <scope>NUCLEOTIDE SEQUENCE [LARGE SCALE GENOMIC DNA]</scope>
    <source>
        <strain evidence="2">CCUG 39402</strain>
    </source>
</reference>
<dbReference type="RefSeq" id="WP_371438951.1">
    <property type="nucleotide sequence ID" value="NZ_JBHSRS010000072.1"/>
</dbReference>
<proteinExistence type="predicted"/>
<protein>
    <recommendedName>
        <fullName evidence="3">BRCT domain-containing protein</fullName>
    </recommendedName>
</protein>
<organism evidence="1 2">
    <name type="scientific">Polaromonas aquatica</name>
    <dbReference type="NCBI Taxonomy" id="332657"/>
    <lineage>
        <taxon>Bacteria</taxon>
        <taxon>Pseudomonadati</taxon>
        <taxon>Pseudomonadota</taxon>
        <taxon>Betaproteobacteria</taxon>
        <taxon>Burkholderiales</taxon>
        <taxon>Comamonadaceae</taxon>
        <taxon>Polaromonas</taxon>
    </lineage>
</organism>
<comment type="caution">
    <text evidence="1">The sequence shown here is derived from an EMBL/GenBank/DDBJ whole genome shotgun (WGS) entry which is preliminary data.</text>
</comment>
<evidence type="ECO:0000313" key="1">
    <source>
        <dbReference type="EMBL" id="MFC6282212.1"/>
    </source>
</evidence>
<evidence type="ECO:0008006" key="3">
    <source>
        <dbReference type="Google" id="ProtNLM"/>
    </source>
</evidence>
<keyword evidence="2" id="KW-1185">Reference proteome</keyword>
<name>A0ABW1TZP8_9BURK</name>
<evidence type="ECO:0000313" key="2">
    <source>
        <dbReference type="Proteomes" id="UP001596270"/>
    </source>
</evidence>
<dbReference type="Proteomes" id="UP001596270">
    <property type="component" value="Unassembled WGS sequence"/>
</dbReference>
<sequence>MSKRTETISGVGQPQAKFPMPSEFMRQRRPELFSDSVGLDELILERSRLEYHLHSLTSRSEEKQFEHYCRQLCEKLICPNLRPQTGPTGGGDSKVDSDTHAVATSIAERWYVGQADEKGEALYAFAFSAMRDWARKLKADVASIVSTGRPYTRIYFVSNQLIPDKRKGKAEDELSRKHGIPVTVLDGTWLVDKTLSAKHTDIAVATLGIGDFERMRSKNIGTKDFGRAKRLEELEAQIIDPQRYGPAHYQLVEDCIEAALLDRGLGSPRDEVSGRFERAIRLAGKLGVRVQLLRAKYLEIWTNYWWFDDLTALRKGFLDLTSEFLEDATVWDIDYLVNLAIAVRSSCRVDGFEPSQAHQVAVKCVVDALEVLAARKGQPTQAAWARTLLLFLRILDELQAPDRARLYAQFRQILKDVTFLPEYPIDSLLNWLAVLLEVAPMDTDLARIAEDVANVKSTRAGVAAKVEVRVNLAINHLERDEPYEAISQLGKAQSSLRQYRSIDDQAWLWRLCARAYRKAGLTWAARSTLVCATNTVFNDFLHEGELSPRAVAHAYDLMWRDIELGNIPTALQWLDLWGTLHRSLKFQDGPDPREGMPIQAAFALAALRSNDTELADLAALPEIFRAFSLPFPADAALTALGYEADVAANAKTTEGDVLRMAALLLKQPLALSLNRRVEWRLGETIELRSEVLGTTIRVVVEAAPDPLMFAEGFLGFFEAMLATGFDRGLCAHRDEIQLLITTGQGDPLSWSLTEDECGESHFSIAVAGDATAVGVQNPEVWARLAMDIVLQLFHLSDAKGVKQLFGPGDGGLDRAASLTNVPLMLSNLLGGRYPSGRSWIDTALARLNEPHTPYPKKRIVPLADVLPRVELSMEEAEVEPPYIAHSKLVTSGLINLRLWDRAKWRGMFYAIPEGSSPVLGLLFENAEAGTKIFRGWRKRLGERDENDQLQIATLLGIDKKNPWHYRGVVSSSFAEVGRGEGKIFTSPARLLTMEPADDVNRQRFLKALEQFGQYLVTPVSVGPDGPVFDFEVGIEKRRFDAVPAWTVGLNNQLAMGMLSSDKPIIPAEQTSPPCAELFGMMRSSSMGSVRRTRSE</sequence>